<accession>G1SB15</accession>
<sequence>MEVTPLSLQIPGRKLPQIPPLGGGARPQARREQVRKQPRWGGFAARRHPRANSLTPARDVPERPRLLIIPYAPERLACRGSVPATQPRLCRSEDLRVGVDWTLSHPSNCDLGAVTSECHPPLARPSEQPRP</sequence>
<proteinExistence type="predicted"/>
<dbReference type="InParanoid" id="G1SB15"/>
<reference evidence="2" key="3">
    <citation type="submission" date="2025-09" db="UniProtKB">
        <authorList>
            <consortium name="Ensembl"/>
        </authorList>
    </citation>
    <scope>IDENTIFICATION</scope>
</reference>
<reference evidence="2" key="2">
    <citation type="submission" date="2025-08" db="UniProtKB">
        <authorList>
            <consortium name="Ensembl"/>
        </authorList>
    </citation>
    <scope>IDENTIFICATION</scope>
</reference>
<dbReference type="GeneTree" id="ENSGT00620000089401"/>
<dbReference type="HOGENOM" id="CLU_1926937_0_0_1"/>
<dbReference type="EMBL" id="ADFV01037019">
    <property type="status" value="NOT_ANNOTATED_CDS"/>
    <property type="molecule type" value="Genomic_DNA"/>
</dbReference>
<dbReference type="AlphaFoldDB" id="G1SB15"/>
<dbReference type="Ensembl" id="ENSNLET00000023864.2">
    <property type="protein sequence ID" value="ENSNLEP00000022709.1"/>
    <property type="gene ID" value="ENSNLEG00000018839.2"/>
</dbReference>
<reference evidence="2 3" key="1">
    <citation type="submission" date="2012-10" db="EMBL/GenBank/DDBJ databases">
        <authorList>
            <consortium name="Gibbon Genome Sequencing Consortium"/>
        </authorList>
    </citation>
    <scope>NUCLEOTIDE SEQUENCE [LARGE SCALE GENOMIC DNA]</scope>
</reference>
<feature type="region of interest" description="Disordered" evidence="1">
    <location>
        <begin position="1"/>
        <end position="59"/>
    </location>
</feature>
<feature type="region of interest" description="Disordered" evidence="1">
    <location>
        <begin position="110"/>
        <end position="131"/>
    </location>
</feature>
<keyword evidence="3" id="KW-1185">Reference proteome</keyword>
<name>G1SB15_NOMLE</name>
<evidence type="ECO:0000256" key="1">
    <source>
        <dbReference type="SAM" id="MobiDB-lite"/>
    </source>
</evidence>
<evidence type="ECO:0000313" key="3">
    <source>
        <dbReference type="Proteomes" id="UP000001073"/>
    </source>
</evidence>
<evidence type="ECO:0000313" key="2">
    <source>
        <dbReference type="Ensembl" id="ENSNLEP00000022709.1"/>
    </source>
</evidence>
<dbReference type="Proteomes" id="UP000001073">
    <property type="component" value="Chromosome 5"/>
</dbReference>
<dbReference type="OMA" id="DWTLSHP"/>
<organism evidence="2 3">
    <name type="scientific">Nomascus leucogenys</name>
    <name type="common">Northern white-cheeked gibbon</name>
    <name type="synonym">Hylobates leucogenys</name>
    <dbReference type="NCBI Taxonomy" id="61853"/>
    <lineage>
        <taxon>Eukaryota</taxon>
        <taxon>Metazoa</taxon>
        <taxon>Chordata</taxon>
        <taxon>Craniata</taxon>
        <taxon>Vertebrata</taxon>
        <taxon>Euteleostomi</taxon>
        <taxon>Mammalia</taxon>
        <taxon>Eutheria</taxon>
        <taxon>Euarchontoglires</taxon>
        <taxon>Primates</taxon>
        <taxon>Haplorrhini</taxon>
        <taxon>Catarrhini</taxon>
        <taxon>Hylobatidae</taxon>
        <taxon>Nomascus</taxon>
    </lineage>
</organism>
<protein>
    <submittedName>
        <fullName evidence="2">Uncharacterized protein</fullName>
    </submittedName>
</protein>